<dbReference type="Pfam" id="PF24864">
    <property type="entry name" value="DUF7730"/>
    <property type="match status" value="1"/>
</dbReference>
<proteinExistence type="predicted"/>
<dbReference type="InterPro" id="IPR056632">
    <property type="entry name" value="DUF7730"/>
</dbReference>
<reference evidence="2 3" key="1">
    <citation type="submission" date="2019-07" db="EMBL/GenBank/DDBJ databases">
        <title>Finished genome of Venturia effusa.</title>
        <authorList>
            <person name="Young C.A."/>
            <person name="Cox M.P."/>
            <person name="Ganley A.R.D."/>
            <person name="David W.J."/>
        </authorList>
    </citation>
    <scope>NUCLEOTIDE SEQUENCE [LARGE SCALE GENOMIC DNA]</scope>
    <source>
        <strain evidence="3">albino</strain>
    </source>
</reference>
<feature type="domain" description="DUF7730" evidence="1">
    <location>
        <begin position="11"/>
        <end position="122"/>
    </location>
</feature>
<protein>
    <recommendedName>
        <fullName evidence="1">DUF7730 domain-containing protein</fullName>
    </recommendedName>
</protein>
<name>A0A517LNL8_9PEZI</name>
<dbReference type="EMBL" id="CP042201">
    <property type="protein sequence ID" value="QDS77214.1"/>
    <property type="molecule type" value="Genomic_DNA"/>
</dbReference>
<dbReference type="Proteomes" id="UP000316270">
    <property type="component" value="Chromosome 17"/>
</dbReference>
<organism evidence="2 3">
    <name type="scientific">Venturia effusa</name>
    <dbReference type="NCBI Taxonomy" id="50376"/>
    <lineage>
        <taxon>Eukaryota</taxon>
        <taxon>Fungi</taxon>
        <taxon>Dikarya</taxon>
        <taxon>Ascomycota</taxon>
        <taxon>Pezizomycotina</taxon>
        <taxon>Dothideomycetes</taxon>
        <taxon>Pleosporomycetidae</taxon>
        <taxon>Venturiales</taxon>
        <taxon>Venturiaceae</taxon>
        <taxon>Venturia</taxon>
    </lineage>
</organism>
<dbReference type="InterPro" id="IPR038883">
    <property type="entry name" value="AN11006-like"/>
</dbReference>
<dbReference type="OrthoDB" id="3926648at2759"/>
<gene>
    <name evidence="2" type="ORF">FKW77_002802</name>
</gene>
<dbReference type="AlphaFoldDB" id="A0A517LNL8"/>
<keyword evidence="3" id="KW-1185">Reference proteome</keyword>
<evidence type="ECO:0000313" key="2">
    <source>
        <dbReference type="EMBL" id="QDS77214.1"/>
    </source>
</evidence>
<evidence type="ECO:0000313" key="3">
    <source>
        <dbReference type="Proteomes" id="UP000316270"/>
    </source>
</evidence>
<accession>A0A517LNL8</accession>
<dbReference type="PANTHER" id="PTHR42085:SF2">
    <property type="entry name" value="F-BOX DOMAIN-CONTAINING PROTEIN"/>
    <property type="match status" value="1"/>
</dbReference>
<evidence type="ECO:0000259" key="1">
    <source>
        <dbReference type="Pfam" id="PF24864"/>
    </source>
</evidence>
<sequence length="385" mass="43151">MAIGTAKIGLADIPAELRLKVYRNCFVIGIANLHRQGHVHDSRSKCYKGCICYPDRTDIDTIGPGLKTIRATAQLLRACKLFYHEGLPVLYGENTFYIYDGHELNWFLIGGGQRTAALIRSVMLRDAAGLTGGKRALNLSLLPNLQKLYIFGAAGEWDRDAVEDCLPRRLWGSLELRAEPDQIVVPKRKMPAVAFLQKLHAQYPSIQCGVFLSAELRTPIGLPSHRFALFHYKIISHGRRNNQRVFTTEYDPDFPIEEFAATFFEGARPHSEKEMSFTSQKWIETPVVDDNKAVIRTPDEATSSVVLDVAVNDELMMVVNLGDECISTRHAHSEAENSIRLETTVEDEDTESKRGEIVQAPEQQGGVFDKVTGCFGWLKTRMGLV</sequence>
<dbReference type="PANTHER" id="PTHR42085">
    <property type="entry name" value="F-BOX DOMAIN-CONTAINING PROTEIN"/>
    <property type="match status" value="1"/>
</dbReference>